<dbReference type="EMBL" id="LXQA010040874">
    <property type="protein sequence ID" value="MCH99639.1"/>
    <property type="molecule type" value="Genomic_DNA"/>
</dbReference>
<dbReference type="Pfam" id="PF14223">
    <property type="entry name" value="Retrotran_gag_2"/>
    <property type="match status" value="1"/>
</dbReference>
<comment type="caution">
    <text evidence="2">The sequence shown here is derived from an EMBL/GenBank/DDBJ whole genome shotgun (WGS) entry which is preliminary data.</text>
</comment>
<feature type="non-terminal residue" evidence="2">
    <location>
        <position position="253"/>
    </location>
</feature>
<sequence>MATYNNGQFPANLPILQGKNYDSWSKQMKVLFNYQDVMDQVTNGVEPIAATATETERTQHKELKKKEFKALFIIHQSVSPDIFEKVGDCETAKEAWDILAAAYAGDQKVKKVKLQTLRRQFEQIQMEDKETVSDFFTRVAKLVNEMKACGEAVTTIEESKDLATMKVEELQGSLEAHEQRMNERNSNKVKGEVALQAQQNSKDKKGKGKWNGNKGRGGHNNAGNRDKPETSNASQKNENHRGGFNGNHRDGRG</sequence>
<proteinExistence type="predicted"/>
<feature type="compositionally biased region" description="Basic and acidic residues" evidence="1">
    <location>
        <begin position="176"/>
        <end position="191"/>
    </location>
</feature>
<evidence type="ECO:0000313" key="2">
    <source>
        <dbReference type="EMBL" id="MCH99639.1"/>
    </source>
</evidence>
<reference evidence="2 3" key="1">
    <citation type="journal article" date="2018" name="Front. Plant Sci.">
        <title>Red Clover (Trifolium pratense) and Zigzag Clover (T. medium) - A Picture of Genomic Similarities and Differences.</title>
        <authorList>
            <person name="Dluhosova J."/>
            <person name="Istvanek J."/>
            <person name="Nedelnik J."/>
            <person name="Repkova J."/>
        </authorList>
    </citation>
    <scope>NUCLEOTIDE SEQUENCE [LARGE SCALE GENOMIC DNA]</scope>
    <source>
        <strain evidence="3">cv. 10/8</strain>
        <tissue evidence="2">Leaf</tissue>
    </source>
</reference>
<name>A0A392NK49_9FABA</name>
<dbReference type="AlphaFoldDB" id="A0A392NK49"/>
<feature type="compositionally biased region" description="Basic and acidic residues" evidence="1">
    <location>
        <begin position="237"/>
        <end position="253"/>
    </location>
</feature>
<dbReference type="PANTHER" id="PTHR35317:SF23">
    <property type="entry name" value="OS04G0629600 PROTEIN"/>
    <property type="match status" value="1"/>
</dbReference>
<feature type="region of interest" description="Disordered" evidence="1">
    <location>
        <begin position="176"/>
        <end position="253"/>
    </location>
</feature>
<evidence type="ECO:0000313" key="3">
    <source>
        <dbReference type="Proteomes" id="UP000265520"/>
    </source>
</evidence>
<organism evidence="2 3">
    <name type="scientific">Trifolium medium</name>
    <dbReference type="NCBI Taxonomy" id="97028"/>
    <lineage>
        <taxon>Eukaryota</taxon>
        <taxon>Viridiplantae</taxon>
        <taxon>Streptophyta</taxon>
        <taxon>Embryophyta</taxon>
        <taxon>Tracheophyta</taxon>
        <taxon>Spermatophyta</taxon>
        <taxon>Magnoliopsida</taxon>
        <taxon>eudicotyledons</taxon>
        <taxon>Gunneridae</taxon>
        <taxon>Pentapetalae</taxon>
        <taxon>rosids</taxon>
        <taxon>fabids</taxon>
        <taxon>Fabales</taxon>
        <taxon>Fabaceae</taxon>
        <taxon>Papilionoideae</taxon>
        <taxon>50 kb inversion clade</taxon>
        <taxon>NPAAA clade</taxon>
        <taxon>Hologalegina</taxon>
        <taxon>IRL clade</taxon>
        <taxon>Trifolieae</taxon>
        <taxon>Trifolium</taxon>
    </lineage>
</organism>
<protein>
    <recommendedName>
        <fullName evidence="4">DUF4219 domain-containing protein</fullName>
    </recommendedName>
</protein>
<dbReference type="PANTHER" id="PTHR35317">
    <property type="entry name" value="OS04G0629600 PROTEIN"/>
    <property type="match status" value="1"/>
</dbReference>
<evidence type="ECO:0008006" key="4">
    <source>
        <dbReference type="Google" id="ProtNLM"/>
    </source>
</evidence>
<dbReference type="Proteomes" id="UP000265520">
    <property type="component" value="Unassembled WGS sequence"/>
</dbReference>
<accession>A0A392NK49</accession>
<evidence type="ECO:0000256" key="1">
    <source>
        <dbReference type="SAM" id="MobiDB-lite"/>
    </source>
</evidence>
<keyword evidence="3" id="KW-1185">Reference proteome</keyword>